<dbReference type="Pfam" id="PF21307">
    <property type="entry name" value="Glyco_hydro_95_C"/>
    <property type="match status" value="1"/>
</dbReference>
<dbReference type="Pfam" id="PF14498">
    <property type="entry name" value="Glyco_hyd_65N_2"/>
    <property type="match status" value="1"/>
</dbReference>
<name>A0ABW9RX67_9BACT</name>
<reference evidence="4 5" key="1">
    <citation type="submission" date="2019-02" db="EMBL/GenBank/DDBJ databases">
        <authorList>
            <person name="Goldberg S.R."/>
            <person name="Haltli B.A."/>
            <person name="Correa H."/>
            <person name="Russell K.G."/>
        </authorList>
    </citation>
    <scope>NUCLEOTIDE SEQUENCE [LARGE SCALE GENOMIC DNA]</scope>
    <source>
        <strain evidence="4 5">JCM 16186</strain>
    </source>
</reference>
<evidence type="ECO:0000259" key="2">
    <source>
        <dbReference type="Pfam" id="PF21307"/>
    </source>
</evidence>
<evidence type="ECO:0000313" key="5">
    <source>
        <dbReference type="Proteomes" id="UP000798808"/>
    </source>
</evidence>
<evidence type="ECO:0000259" key="1">
    <source>
        <dbReference type="Pfam" id="PF14498"/>
    </source>
</evidence>
<dbReference type="InterPro" id="IPR049053">
    <property type="entry name" value="AFCA-like_C"/>
</dbReference>
<dbReference type="PANTHER" id="PTHR31084">
    <property type="entry name" value="ALPHA-L-FUCOSIDASE 2"/>
    <property type="match status" value="1"/>
</dbReference>
<comment type="caution">
    <text evidence="4">The sequence shown here is derived from an EMBL/GenBank/DDBJ whole genome shotgun (WGS) entry which is preliminary data.</text>
</comment>
<dbReference type="EMBL" id="SMLW01000673">
    <property type="protein sequence ID" value="MTI28817.1"/>
    <property type="molecule type" value="Genomic_DNA"/>
</dbReference>
<accession>A0ABW9RX67</accession>
<dbReference type="PANTHER" id="PTHR31084:SF0">
    <property type="entry name" value="ALPHA-L-FUCOSIDASE 2"/>
    <property type="match status" value="1"/>
</dbReference>
<dbReference type="Proteomes" id="UP000798808">
    <property type="component" value="Unassembled WGS sequence"/>
</dbReference>
<dbReference type="InterPro" id="IPR054363">
    <property type="entry name" value="GH95_cat"/>
</dbReference>
<keyword evidence="4" id="KW-0378">Hydrolase</keyword>
<dbReference type="InterPro" id="IPR027414">
    <property type="entry name" value="GH95_N_dom"/>
</dbReference>
<dbReference type="InterPro" id="IPR012341">
    <property type="entry name" value="6hp_glycosidase-like_sf"/>
</dbReference>
<feature type="domain" description="Glycosyl hydrolase family 95 N-terminal" evidence="1">
    <location>
        <begin position="33"/>
        <end position="273"/>
    </location>
</feature>
<organism evidence="4 5">
    <name type="scientific">Fulvivirga kasyanovii</name>
    <dbReference type="NCBI Taxonomy" id="396812"/>
    <lineage>
        <taxon>Bacteria</taxon>
        <taxon>Pseudomonadati</taxon>
        <taxon>Bacteroidota</taxon>
        <taxon>Cytophagia</taxon>
        <taxon>Cytophagales</taxon>
        <taxon>Fulvivirgaceae</taxon>
        <taxon>Fulvivirga</taxon>
    </lineage>
</organism>
<protein>
    <submittedName>
        <fullName evidence="4">Glycoside hydrolase family 95 protein</fullName>
    </submittedName>
</protein>
<dbReference type="RefSeq" id="WP_343033992.1">
    <property type="nucleotide sequence ID" value="NZ_BAAAFL010000012.1"/>
</dbReference>
<keyword evidence="5" id="KW-1185">Reference proteome</keyword>
<gene>
    <name evidence="4" type="ORF">E1163_27910</name>
</gene>
<dbReference type="Gene3D" id="1.50.10.10">
    <property type="match status" value="1"/>
</dbReference>
<dbReference type="Pfam" id="PF22124">
    <property type="entry name" value="Glyco_hydro_95_cat"/>
    <property type="match status" value="1"/>
</dbReference>
<sequence>MVDVLNIKRTALSILFGLTLTWSVGQPKESLKLWYDEPAENWNAALPIGNGRIGAMIFGNPGKEKLQLNEETVWAGEPGNNLPAGFKEILPQVRELLFAGKHKEAQDLLMSKVPRHAPANNNYGMPYQPVGNLNIDFQGHEKAAKYYRDLDIANAVAKVSYELNGINYTREIFSSFTDQVIAVRITADKPGSISCNISFDSPHEKYLTEAMGEALALSGTSGDQDNKQGKIRFHALVQPEIEGGKLVISNDQVTIEKSDTVTLYISMATNFKRYDDISGDAVGKARQFLSQAVKKDYAQLREDHIRFYKQYFNRVSLRIGGNNSEDKPTDERLKNFTKDQDLSLVSLYFQFGRYLLISSSQPGTQPANLQGIWNQEIAPPWDSKYTVNINTEMNYWPAEITNLSELHQPLFSMIKDLSVTGRRSAHEMYGARGWNMHHNTDIWRITGPIDGAFYGMWPMGGAWLTQHLWQHYLFTGDTGFLEEVYPVLKGATLFYVDVLQEEPGHHWLVVSPSMSPENKHPGGTSLAAGNTMDNQLVFDVFSNFLNAASVLQKDESLADTVKYQLQKLPPMQIGQHGQLQEWLADWDRPDDKHRHVSHLYGLYPSNQVSPFTRPDLFAAVKTSLIHRGDISTGWSMGWKVNLWARLLNGNRAFKLITDQLSPAGEDKGTNGGGTYPNLLDAHPPFQIDGNFGCTAGIAEMLLQSHDGALFVLPALPDLWKEGEVSGLVARGGFIVSLSWKEGKVEKLVIQSSLGGNCRIRSANPLKLAKGKLKTASGDNPNPFYLQAAVKEPLISDKAEINDIIVPETFLYDLSTEKGKTYVLYRKDLKSD</sequence>
<dbReference type="InterPro" id="IPR016518">
    <property type="entry name" value="Alpha-L-fucosidase"/>
</dbReference>
<feature type="domain" description="Glycosyl hydrolase family 95 catalytic" evidence="3">
    <location>
        <begin position="297"/>
        <end position="701"/>
    </location>
</feature>
<dbReference type="PIRSF" id="PIRSF007663">
    <property type="entry name" value="UCP007663"/>
    <property type="match status" value="1"/>
</dbReference>
<evidence type="ECO:0000313" key="4">
    <source>
        <dbReference type="EMBL" id="MTI28817.1"/>
    </source>
</evidence>
<dbReference type="SUPFAM" id="SSF48208">
    <property type="entry name" value="Six-hairpin glycosidases"/>
    <property type="match status" value="1"/>
</dbReference>
<feature type="domain" description="Alpha fucosidase A-like C-terminal" evidence="2">
    <location>
        <begin position="703"/>
        <end position="773"/>
    </location>
</feature>
<dbReference type="GO" id="GO:0016787">
    <property type="term" value="F:hydrolase activity"/>
    <property type="evidence" value="ECO:0007669"/>
    <property type="project" value="UniProtKB-KW"/>
</dbReference>
<proteinExistence type="predicted"/>
<dbReference type="InterPro" id="IPR008928">
    <property type="entry name" value="6-hairpin_glycosidase_sf"/>
</dbReference>
<evidence type="ECO:0000259" key="3">
    <source>
        <dbReference type="Pfam" id="PF22124"/>
    </source>
</evidence>